<dbReference type="InterPro" id="IPR016186">
    <property type="entry name" value="C-type_lectin-like/link_sf"/>
</dbReference>
<dbReference type="Gene3D" id="3.10.100.10">
    <property type="entry name" value="Mannose-Binding Protein A, subunit A"/>
    <property type="match status" value="1"/>
</dbReference>
<dbReference type="InterPro" id="IPR033989">
    <property type="entry name" value="CD209-like_CTLD"/>
</dbReference>
<dbReference type="Pfam" id="PF00059">
    <property type="entry name" value="Lectin_C"/>
    <property type="match status" value="1"/>
</dbReference>
<dbReference type="PANTHER" id="PTHR22803">
    <property type="entry name" value="MANNOSE, PHOSPHOLIPASE, LECTIN RECEPTOR RELATED"/>
    <property type="match status" value="1"/>
</dbReference>
<dbReference type="GeneTree" id="ENSGT00940000165297"/>
<sequence>MAALNEIKNELEGSTVQAISHHGMMFAMIRLSSSVESLSSKLKSTDQRVMDALSEMKAMLETMYVLTGGSTCEPGWTLFRSKCYLFSDDKLNWHEARDYCRSQNASLVKLETKDEWALIRPRAASNSYWIGLTDEDTGQWRWADGTPYVMNKDDWEVGQPDDWKNHGLGEEGEDCGHLKAAGKFNDAHCSNSMKYICKA</sequence>
<name>A0AAR2IVZ1_PYGNA</name>
<evidence type="ECO:0000313" key="4">
    <source>
        <dbReference type="Proteomes" id="UP001501920"/>
    </source>
</evidence>
<dbReference type="SMART" id="SM00034">
    <property type="entry name" value="CLECT"/>
    <property type="match status" value="1"/>
</dbReference>
<reference evidence="3" key="2">
    <citation type="submission" date="2025-08" db="UniProtKB">
        <authorList>
            <consortium name="Ensembl"/>
        </authorList>
    </citation>
    <scope>IDENTIFICATION</scope>
</reference>
<dbReference type="AlphaFoldDB" id="A0AAR2IVZ1"/>
<protein>
    <recommendedName>
        <fullName evidence="2">C-type lectin domain-containing protein</fullName>
    </recommendedName>
</protein>
<reference evidence="3 4" key="1">
    <citation type="submission" date="2020-10" db="EMBL/GenBank/DDBJ databases">
        <title>Pygocentrus nattereri (red-bellied piranha) genome, fPygNat1, primary haplotype.</title>
        <authorList>
            <person name="Myers G."/>
            <person name="Meyer A."/>
            <person name="Karagic N."/>
            <person name="Pippel M."/>
            <person name="Winkler S."/>
            <person name="Tracey A."/>
            <person name="Wood J."/>
            <person name="Formenti G."/>
            <person name="Howe K."/>
            <person name="Fedrigo O."/>
            <person name="Jarvis E.D."/>
        </authorList>
    </citation>
    <scope>NUCLEOTIDE SEQUENCE [LARGE SCALE GENOMIC DNA]</scope>
</reference>
<proteinExistence type="predicted"/>
<evidence type="ECO:0000256" key="1">
    <source>
        <dbReference type="ARBA" id="ARBA00022734"/>
    </source>
</evidence>
<keyword evidence="1" id="KW-0430">Lectin</keyword>
<dbReference type="Ensembl" id="ENSPNAT00000058497.1">
    <property type="protein sequence ID" value="ENSPNAP00000042209.1"/>
    <property type="gene ID" value="ENSPNAG00000034441.1"/>
</dbReference>
<dbReference type="InterPro" id="IPR001304">
    <property type="entry name" value="C-type_lectin-like"/>
</dbReference>
<gene>
    <name evidence="3" type="primary">CIAPIN1</name>
</gene>
<dbReference type="GO" id="GO:0030246">
    <property type="term" value="F:carbohydrate binding"/>
    <property type="evidence" value="ECO:0007669"/>
    <property type="project" value="UniProtKB-KW"/>
</dbReference>
<organism evidence="3 4">
    <name type="scientific">Pygocentrus nattereri</name>
    <name type="common">Red-bellied piranha</name>
    <dbReference type="NCBI Taxonomy" id="42514"/>
    <lineage>
        <taxon>Eukaryota</taxon>
        <taxon>Metazoa</taxon>
        <taxon>Chordata</taxon>
        <taxon>Craniata</taxon>
        <taxon>Vertebrata</taxon>
        <taxon>Euteleostomi</taxon>
        <taxon>Actinopterygii</taxon>
        <taxon>Neopterygii</taxon>
        <taxon>Teleostei</taxon>
        <taxon>Ostariophysi</taxon>
        <taxon>Characiformes</taxon>
        <taxon>Characoidei</taxon>
        <taxon>Pygocentrus</taxon>
    </lineage>
</organism>
<reference evidence="3" key="3">
    <citation type="submission" date="2025-09" db="UniProtKB">
        <authorList>
            <consortium name="Ensembl"/>
        </authorList>
    </citation>
    <scope>IDENTIFICATION</scope>
</reference>
<dbReference type="SUPFAM" id="SSF56436">
    <property type="entry name" value="C-type lectin-like"/>
    <property type="match status" value="1"/>
</dbReference>
<dbReference type="CDD" id="cd03590">
    <property type="entry name" value="CLECT_DC-SIGN_like"/>
    <property type="match status" value="1"/>
</dbReference>
<dbReference type="PROSITE" id="PS50041">
    <property type="entry name" value="C_TYPE_LECTIN_2"/>
    <property type="match status" value="1"/>
</dbReference>
<dbReference type="InterPro" id="IPR016187">
    <property type="entry name" value="CTDL_fold"/>
</dbReference>
<evidence type="ECO:0000259" key="2">
    <source>
        <dbReference type="PROSITE" id="PS50041"/>
    </source>
</evidence>
<evidence type="ECO:0000313" key="3">
    <source>
        <dbReference type="Ensembl" id="ENSPNAP00000042209.1"/>
    </source>
</evidence>
<feature type="domain" description="C-type lectin" evidence="2">
    <location>
        <begin position="79"/>
        <end position="198"/>
    </location>
</feature>
<keyword evidence="4" id="KW-1185">Reference proteome</keyword>
<dbReference type="InterPro" id="IPR050111">
    <property type="entry name" value="C-type_lectin/snaclec_domain"/>
</dbReference>
<accession>A0AAR2IVZ1</accession>
<dbReference type="Proteomes" id="UP001501920">
    <property type="component" value="Chromosome 23"/>
</dbReference>